<evidence type="ECO:0000256" key="12">
    <source>
        <dbReference type="ARBA" id="ARBA00022737"/>
    </source>
</evidence>
<evidence type="ECO:0000256" key="13">
    <source>
        <dbReference type="ARBA" id="ARBA00022989"/>
    </source>
</evidence>
<feature type="domain" description="Plastocyanin-like" evidence="23">
    <location>
        <begin position="96"/>
        <end position="202"/>
    </location>
</feature>
<gene>
    <name evidence="24" type="ORF">FQA47_011332</name>
</gene>
<evidence type="ECO:0000256" key="14">
    <source>
        <dbReference type="ARBA" id="ARBA00023002"/>
    </source>
</evidence>
<dbReference type="GO" id="GO:0005507">
    <property type="term" value="F:copper ion binding"/>
    <property type="evidence" value="ECO:0007669"/>
    <property type="project" value="InterPro"/>
</dbReference>
<dbReference type="GO" id="GO:0006811">
    <property type="term" value="P:monoatomic ion transport"/>
    <property type="evidence" value="ECO:0007669"/>
    <property type="project" value="UniProtKB-KW"/>
</dbReference>
<evidence type="ECO:0000256" key="15">
    <source>
        <dbReference type="ARBA" id="ARBA00023065"/>
    </source>
</evidence>
<proteinExistence type="inferred from homology"/>
<dbReference type="Pfam" id="PF07732">
    <property type="entry name" value="Cu-oxidase_3"/>
    <property type="match status" value="2"/>
</dbReference>
<dbReference type="InterPro" id="IPR011707">
    <property type="entry name" value="Cu-oxidase-like_N"/>
</dbReference>
<dbReference type="InterPro" id="IPR024715">
    <property type="entry name" value="Factor_5/8-like"/>
</dbReference>
<feature type="disulfide bond" evidence="19">
    <location>
        <begin position="635"/>
        <end position="716"/>
    </location>
</feature>
<comment type="caution">
    <text evidence="24">The sequence shown here is derived from an EMBL/GenBank/DDBJ whole genome shotgun (WGS) entry which is preliminary data.</text>
</comment>
<dbReference type="FunFam" id="2.60.40.420:FF:000009">
    <property type="entry name" value="Ceruloplasmin"/>
    <property type="match status" value="1"/>
</dbReference>
<feature type="transmembrane region" description="Helical" evidence="20">
    <location>
        <begin position="1111"/>
        <end position="1131"/>
    </location>
</feature>
<accession>A0A834F6P9</accession>
<feature type="disulfide bond" evidence="19">
    <location>
        <begin position="286"/>
        <end position="367"/>
    </location>
</feature>
<dbReference type="InterPro" id="IPR033138">
    <property type="entry name" value="Cu_oxidase_CS"/>
</dbReference>
<evidence type="ECO:0000256" key="9">
    <source>
        <dbReference type="ARBA" id="ARBA00022692"/>
    </source>
</evidence>
<feature type="signal peptide" evidence="21">
    <location>
        <begin position="1"/>
        <end position="18"/>
    </location>
</feature>
<dbReference type="InterPro" id="IPR036259">
    <property type="entry name" value="MFS_trans_sf"/>
</dbReference>
<evidence type="ECO:0000256" key="7">
    <source>
        <dbReference type="ARBA" id="ARBA00022448"/>
    </source>
</evidence>
<dbReference type="AlphaFoldDB" id="A0A834F6P9"/>
<comment type="similarity">
    <text evidence="5">Belongs to the multicopper oxidase family.</text>
</comment>
<keyword evidence="11 21" id="KW-0732">Signal</keyword>
<dbReference type="InterPro" id="IPR011706">
    <property type="entry name" value="Cu-oxidase_C"/>
</dbReference>
<evidence type="ECO:0000256" key="1">
    <source>
        <dbReference type="ARBA" id="ARBA00001935"/>
    </source>
</evidence>
<comment type="subcellular location">
    <subcellularLocation>
        <location evidence="3">Basolateral cell membrane</location>
    </subcellularLocation>
    <subcellularLocation>
        <location evidence="4">Cell membrane</location>
        <topology evidence="4">Multi-pass membrane protein</topology>
    </subcellularLocation>
    <subcellularLocation>
        <location evidence="2">Membrane</location>
        <topology evidence="2">Single-pass membrane protein</topology>
    </subcellularLocation>
</comment>
<feature type="disulfide bond" evidence="19">
    <location>
        <begin position="178"/>
        <end position="204"/>
    </location>
</feature>
<evidence type="ECO:0000256" key="20">
    <source>
        <dbReference type="SAM" id="Phobius"/>
    </source>
</evidence>
<dbReference type="InterPro" id="IPR008972">
    <property type="entry name" value="Cupredoxin"/>
</dbReference>
<feature type="transmembrane region" description="Helical" evidence="20">
    <location>
        <begin position="1207"/>
        <end position="1228"/>
    </location>
</feature>
<feature type="disulfide bond" evidence="19">
    <location>
        <begin position="534"/>
        <end position="560"/>
    </location>
</feature>
<evidence type="ECO:0000256" key="10">
    <source>
        <dbReference type="ARBA" id="ARBA00022723"/>
    </source>
</evidence>
<evidence type="ECO:0000256" key="17">
    <source>
        <dbReference type="ARBA" id="ARBA00023157"/>
    </source>
</evidence>
<keyword evidence="10" id="KW-0479">Metal-binding</keyword>
<keyword evidence="7" id="KW-0813">Transport</keyword>
<name>A0A834F6P9_ORYME</name>
<evidence type="ECO:0000256" key="5">
    <source>
        <dbReference type="ARBA" id="ARBA00010609"/>
    </source>
</evidence>
<dbReference type="GO" id="GO:0016323">
    <property type="term" value="C:basolateral plasma membrane"/>
    <property type="evidence" value="ECO:0007669"/>
    <property type="project" value="UniProtKB-SubCell"/>
</dbReference>
<keyword evidence="18" id="KW-0325">Glycoprotein</keyword>
<keyword evidence="17 19" id="KW-1015">Disulfide bond</keyword>
<evidence type="ECO:0000256" key="8">
    <source>
        <dbReference type="ARBA" id="ARBA00022475"/>
    </source>
</evidence>
<dbReference type="Proteomes" id="UP000646548">
    <property type="component" value="Unassembled WGS sequence"/>
</dbReference>
<dbReference type="PANTHER" id="PTHR20766:SF2">
    <property type="entry name" value="LARGE NEUTRAL AMINO ACIDS TRANSPORTER SMALL SUBUNIT 4"/>
    <property type="match status" value="1"/>
</dbReference>
<comment type="cofactor">
    <cofactor evidence="1">
        <name>Cu cation</name>
        <dbReference type="ChEBI" id="CHEBI:23378"/>
    </cofactor>
</comment>
<keyword evidence="13 20" id="KW-1133">Transmembrane helix</keyword>
<keyword evidence="9 20" id="KW-0812">Transmembrane</keyword>
<keyword evidence="14" id="KW-0560">Oxidoreductase</keyword>
<reference evidence="24" key="1">
    <citation type="journal article" name="BMC Genomics">
        <title>Long-read sequencing and de novo genome assembly of marine medaka (Oryzias melastigma).</title>
        <authorList>
            <person name="Liang P."/>
            <person name="Saqib H.S.A."/>
            <person name="Ni X."/>
            <person name="Shen Y."/>
        </authorList>
    </citation>
    <scope>NUCLEOTIDE SEQUENCE</scope>
    <source>
        <strain evidence="24">Bigg-433</strain>
    </source>
</reference>
<keyword evidence="8" id="KW-1003">Cell membrane</keyword>
<evidence type="ECO:0000256" key="16">
    <source>
        <dbReference type="ARBA" id="ARBA00023136"/>
    </source>
</evidence>
<dbReference type="GO" id="GO:0015179">
    <property type="term" value="F:L-amino acid transmembrane transporter activity"/>
    <property type="evidence" value="ECO:0007669"/>
    <property type="project" value="TreeGrafter"/>
</dbReference>
<dbReference type="Pfam" id="PF07731">
    <property type="entry name" value="Cu-oxidase_2"/>
    <property type="match status" value="1"/>
</dbReference>
<dbReference type="PIRSF" id="PIRSF000354">
    <property type="entry name" value="Factors_V_VIII"/>
    <property type="match status" value="1"/>
</dbReference>
<dbReference type="EMBL" id="WKFB01000421">
    <property type="protein sequence ID" value="KAF6723531.1"/>
    <property type="molecule type" value="Genomic_DNA"/>
</dbReference>
<evidence type="ECO:0000256" key="21">
    <source>
        <dbReference type="SAM" id="SignalP"/>
    </source>
</evidence>
<evidence type="ECO:0000313" key="24">
    <source>
        <dbReference type="EMBL" id="KAF6723531.1"/>
    </source>
</evidence>
<dbReference type="PROSITE" id="PS00079">
    <property type="entry name" value="MULTICOPPER_OXIDASE1"/>
    <property type="match status" value="1"/>
</dbReference>
<dbReference type="Gene3D" id="2.60.40.420">
    <property type="entry name" value="Cupredoxins - blue copper proteins"/>
    <property type="match status" value="3"/>
</dbReference>
<evidence type="ECO:0000256" key="6">
    <source>
        <dbReference type="ARBA" id="ARBA00013107"/>
    </source>
</evidence>
<evidence type="ECO:0000256" key="2">
    <source>
        <dbReference type="ARBA" id="ARBA00004167"/>
    </source>
</evidence>
<evidence type="ECO:0000256" key="4">
    <source>
        <dbReference type="ARBA" id="ARBA00004651"/>
    </source>
</evidence>
<evidence type="ECO:0000259" key="23">
    <source>
        <dbReference type="Pfam" id="PF07732"/>
    </source>
</evidence>
<evidence type="ECO:0000256" key="3">
    <source>
        <dbReference type="ARBA" id="ARBA00004187"/>
    </source>
</evidence>
<keyword evidence="16 20" id="KW-0472">Membrane</keyword>
<organism evidence="24 25">
    <name type="scientific">Oryzias melastigma</name>
    <name type="common">Marine medaka</name>
    <dbReference type="NCBI Taxonomy" id="30732"/>
    <lineage>
        <taxon>Eukaryota</taxon>
        <taxon>Metazoa</taxon>
        <taxon>Chordata</taxon>
        <taxon>Craniata</taxon>
        <taxon>Vertebrata</taxon>
        <taxon>Euteleostomi</taxon>
        <taxon>Actinopterygii</taxon>
        <taxon>Neopterygii</taxon>
        <taxon>Teleostei</taxon>
        <taxon>Neoteleostei</taxon>
        <taxon>Acanthomorphata</taxon>
        <taxon>Ovalentaria</taxon>
        <taxon>Atherinomorphae</taxon>
        <taxon>Beloniformes</taxon>
        <taxon>Adrianichthyidae</taxon>
        <taxon>Oryziinae</taxon>
        <taxon>Oryzias</taxon>
    </lineage>
</organism>
<protein>
    <recommendedName>
        <fullName evidence="6">ferroxidase</fullName>
        <ecNumber evidence="6">1.16.3.1</ecNumber>
    </recommendedName>
</protein>
<feature type="transmembrane region" description="Helical" evidence="20">
    <location>
        <begin position="1240"/>
        <end position="1258"/>
    </location>
</feature>
<dbReference type="SUPFAM" id="SSF49503">
    <property type="entry name" value="Cupredoxins"/>
    <property type="match status" value="6"/>
</dbReference>
<evidence type="ECO:0000313" key="25">
    <source>
        <dbReference type="Proteomes" id="UP000646548"/>
    </source>
</evidence>
<dbReference type="SUPFAM" id="SSF103473">
    <property type="entry name" value="MFS general substrate transporter"/>
    <property type="match status" value="1"/>
</dbReference>
<dbReference type="PANTHER" id="PTHR20766">
    <property type="entry name" value="LARGE NEUTRAL AMINO ACIDS TRANSPORTER SMALL SUBUNIT 4-LIKE ISOFORM X1"/>
    <property type="match status" value="1"/>
</dbReference>
<feature type="chain" id="PRO_5032578142" description="ferroxidase" evidence="21">
    <location>
        <begin position="19"/>
        <end position="1272"/>
    </location>
</feature>
<dbReference type="GO" id="GO:0004322">
    <property type="term" value="F:ferroxidase activity"/>
    <property type="evidence" value="ECO:0007669"/>
    <property type="project" value="UniProtKB-EC"/>
</dbReference>
<keyword evidence="12" id="KW-0677">Repeat</keyword>
<keyword evidence="15" id="KW-0406">Ion transport</keyword>
<sequence>MAPQCALFLGALLLVAEGRRGVERVYHVGIIEDVWDYAPSGKNLLTGEPIERDEHAQVFMERGPQRIGSVYKKAMFREYTDASYTQLAPRPDWLGFLGPILRAEVDDVIIVHLKNFASRNYTMHPHGVFYEKNSEGAFYPDRTSGNLKQDDSVPPGGSYTYRWEVRQEFAPTDDDANCLTWVYHSHIDAPKDIASGLIGALLTCKKGTLKEGRERMNVSARTDVDQDVFLMFSVVDENLSWYLMDNIQKCLDPKEVNEDDPDFEESNLMHAINGFVFGNLPAIELCQHRAVAWHLFGMGNEVDIHSAFFHGNTLLDRGHRTDTLSLFPATFATAQMVPKAVGKWLLTCQVNDHLQAGMQAFYTVQSCDSETVSTATSGVVRNFYLAAEKVLWNYAPSGKDLTRNASLTETDSASEVFFGRSHGRIGGKYWKVTYKEYTDSTFTNPKPKTPETGHLGILGPVLRAEEGDIIKVSFMNKADRNYSIEPHGLHYDEHFKGSSYDDGVNKPGSHVGPGKNFIYTWQVLDGPSPSDPPCIPYLYYSATDPPRDTNSGLVGPLLVCKKGTLGPNGIQKGVDKEFFLLLSVMDENLSWYLDDNIHKFGKNQELEEDEVFEESNKMHAVNGYMYGNLPGLEMCAGDRVVWYTFGLGTEADIHGVYFEGNTFQRQSTTRDTVSLFPHTAAAVSMHPKAPGVFEVSCRTTDHYSAGMRHRYHVDMCPDKKVKHADMKPTRIVKYFISAEEIEWDYSPERVWELEKHHASPEDSPGSIFVEKGEGRIGSRYKKVVYREYTDDTFRVQKKQQPNQQHLGIMGPIIRGEVGEQILITFKNKASRPYSITAHGVRARGSHLPVSPGHILVLTWDLLESSGPGPSDPNCITYAYYSTVDFIKDLYSGLLGPLVVCRPGTLNMGEGSDRQRTDVEREFALLFMVYDENKSWYLDDNIRTYLNVDPGTYEGDEGFEESNLMHSINGRLYGNLHGLVMTQGQKVDWYLLGMGNEVDMHTVHFHAETFTYKTDRVHRADVFDLFPGTFQTVEMVAGNPGTWLLHCHINDPSPLALSGSQRRLSPLSQLPFTSALHSFFSLLLCLLPLFFDHGSDPATAFARRWWMAVTAIIENLLFSAVLLGWGSLLIMLKSEGFYSYLCHEEGNSSSLNLSQPLAKQTPEDYPEYYDTEEGVVGLGDGVEMKPLAPADSNLRMNGWLICKEQDEMLNLAFTVGSFLLSAITLPLGIVMDKYGPRKLRLLGSTCFGFSCLLIAYGAYKPTGRSAKHPSCPP</sequence>
<feature type="domain" description="Plastocyanin-like" evidence="22">
    <location>
        <begin position="962"/>
        <end position="1049"/>
    </location>
</feature>
<evidence type="ECO:0000256" key="18">
    <source>
        <dbReference type="ARBA" id="ARBA00023180"/>
    </source>
</evidence>
<evidence type="ECO:0000259" key="22">
    <source>
        <dbReference type="Pfam" id="PF07731"/>
    </source>
</evidence>
<dbReference type="FunFam" id="2.60.40.420:FF:000002">
    <property type="entry name" value="Hephaestin like 1"/>
    <property type="match status" value="2"/>
</dbReference>
<dbReference type="EC" id="1.16.3.1" evidence="6"/>
<evidence type="ECO:0000256" key="11">
    <source>
        <dbReference type="ARBA" id="ARBA00022729"/>
    </source>
</evidence>
<dbReference type="GO" id="GO:0015175">
    <property type="term" value="F:neutral L-amino acid transmembrane transporter activity"/>
    <property type="evidence" value="ECO:0007669"/>
    <property type="project" value="TreeGrafter"/>
</dbReference>
<feature type="domain" description="Plastocyanin-like" evidence="23">
    <location>
        <begin position="457"/>
        <end position="560"/>
    </location>
</feature>
<dbReference type="CDD" id="cd04222">
    <property type="entry name" value="CuRO_1_ceruloplasmin"/>
    <property type="match status" value="1"/>
</dbReference>
<evidence type="ECO:0000256" key="19">
    <source>
        <dbReference type="PIRSR" id="PIRSR000354-1"/>
    </source>
</evidence>